<organism evidence="1 2">
    <name type="scientific">Virgibacillus halodenitrificans</name>
    <name type="common">Bacillus halodenitrificans</name>
    <dbReference type="NCBI Taxonomy" id="1482"/>
    <lineage>
        <taxon>Bacteria</taxon>
        <taxon>Bacillati</taxon>
        <taxon>Bacillota</taxon>
        <taxon>Bacilli</taxon>
        <taxon>Bacillales</taxon>
        <taxon>Bacillaceae</taxon>
        <taxon>Virgibacillus</taxon>
    </lineage>
</organism>
<dbReference type="Proteomes" id="UP000182945">
    <property type="component" value="Chromosome"/>
</dbReference>
<protein>
    <recommendedName>
        <fullName evidence="3">PglZ domain-containing protein</fullName>
    </recommendedName>
</protein>
<sequence length="850" mass="99761">MKHLQYFVGAFNKIMKKSFYDMVAEDLNKLFQKSSVVIWSDRYQSFITEYERFIKEEGLSRFVFEGSFLQLRHKIVRYSPNFENRVLIYIPGNSTNLTLLKEYVFLAESYDDTIRDVLSKHYNINLPLNKSDRLQKQLLFIKTKWDILSDDLLENLNEEKIGQFILQNHLSMDELDKKETILRFITDKTYYQTLKELENLQAFCQLADEYYGFLINEQQSYEEIVTTIANTLIKTELSLDIQDENYTTDSKITHRRSELFNLWSQHDYYRSHFEEWSKETSNEFKQQISLKETEELYSIKGFSVIDEELWRRIVKRFLPDELNIDVLKQPSISEFILIAEARITRATDNEFINKWSSLAQLLHFIVELNKFKAYINQVSPFENPEGIVKEYIQQKWWAIDYRFRKAEEQYQSNDPLIFALIKYANGQYIHQFLKPLNTQFQQSFESKRDYSIEGITHQRHFWNENINDLNRKTAVIYVDALRYEMGTELQSLIDEEWKVEVNSMLSSLPSITKVGMTALLPLSNSVLEWKKEKDDFVIFSEDNTQLNTKKDRIKLLEAILGSKGKIVNLENFYKLSKNHIQTEINGKDTIIIYSSEIDSTGENIEDSAVYMFPHLLNKIKIVTENLLRAGVDEVVITADHGFLLTNGLEGWNQVTLPNDVESVKRSRRYAIADNRVKGDWIVKELAWSHHKGDFYQYYPSSNYYFTASGGAKFSHGGISIQEVIIPVLTVSSRNISLDYIDDPRIEQQGALDEVIKADETVDIQDQIKAFLQENKDDLTKREKFLLSCFLDSSKWNENELLQRANTKGIKFKSVLVSEAMSGLIDKMEDEGKDWFKVEMINGTVYEYSIK</sequence>
<dbReference type="KEGG" id="vhl:BME96_06165"/>
<dbReference type="EMBL" id="CP017962">
    <property type="protein sequence ID" value="APC47781.1"/>
    <property type="molecule type" value="Genomic_DNA"/>
</dbReference>
<proteinExistence type="predicted"/>
<gene>
    <name evidence="1" type="ORF">BME96_06165</name>
</gene>
<evidence type="ECO:0008006" key="3">
    <source>
        <dbReference type="Google" id="ProtNLM"/>
    </source>
</evidence>
<dbReference type="AlphaFoldDB" id="A0AAC9IX90"/>
<name>A0AAC9IX90_VIRHA</name>
<reference evidence="1 2" key="1">
    <citation type="submission" date="2016-11" db="EMBL/GenBank/DDBJ databases">
        <title>Complete genome sequencing of Virgibacillus halodenitrificans PDB-F2.</title>
        <authorList>
            <person name="Sun Z."/>
            <person name="Zhou Y."/>
            <person name="Li H."/>
        </authorList>
    </citation>
    <scope>NUCLEOTIDE SEQUENCE [LARGE SCALE GENOMIC DNA]</scope>
    <source>
        <strain evidence="1 2">PDB-F2</strain>
    </source>
</reference>
<accession>A0AAC9IX90</accession>
<dbReference type="GeneID" id="71513966"/>
<dbReference type="RefSeq" id="WP_071648642.1">
    <property type="nucleotide sequence ID" value="NZ_CP017962.1"/>
</dbReference>
<evidence type="ECO:0000313" key="2">
    <source>
        <dbReference type="Proteomes" id="UP000182945"/>
    </source>
</evidence>
<evidence type="ECO:0000313" key="1">
    <source>
        <dbReference type="EMBL" id="APC47781.1"/>
    </source>
</evidence>
<dbReference type="Pfam" id="PF08665">
    <property type="entry name" value="PglZ"/>
    <property type="match status" value="1"/>
</dbReference>